<keyword evidence="2" id="KW-0378">Hydrolase</keyword>
<dbReference type="EMBL" id="OX365700">
    <property type="protein sequence ID" value="CAI4034199.1"/>
    <property type="molecule type" value="Genomic_DNA"/>
</dbReference>
<evidence type="ECO:0000313" key="4">
    <source>
        <dbReference type="EMBL" id="CAI4034199.1"/>
    </source>
</evidence>
<evidence type="ECO:0000259" key="3">
    <source>
        <dbReference type="Pfam" id="PF02230"/>
    </source>
</evidence>
<dbReference type="KEGG" id="nti:DNFV4_04643"/>
<dbReference type="Pfam" id="PF02230">
    <property type="entry name" value="Abhydrolase_2"/>
    <property type="match status" value="1"/>
</dbReference>
<evidence type="ECO:0000256" key="2">
    <source>
        <dbReference type="ARBA" id="ARBA00022801"/>
    </source>
</evidence>
<dbReference type="InterPro" id="IPR050565">
    <property type="entry name" value="LYPA1-2/EST-like"/>
</dbReference>
<keyword evidence="5" id="KW-1185">Reference proteome</keyword>
<dbReference type="AlphaFoldDB" id="A0AA86N3W1"/>
<feature type="domain" description="Phospholipase/carboxylesterase/thioesterase" evidence="3">
    <location>
        <begin position="27"/>
        <end position="236"/>
    </location>
</feature>
<dbReference type="Proteomes" id="UP001179121">
    <property type="component" value="Chromosome"/>
</dbReference>
<gene>
    <name evidence="4" type="ORF">DNFV4_04643</name>
</gene>
<reference evidence="4" key="1">
    <citation type="submission" date="2022-10" db="EMBL/GenBank/DDBJ databases">
        <authorList>
            <person name="Koch H."/>
        </authorList>
    </citation>
    <scope>NUCLEOTIDE SEQUENCE</scope>
    <source>
        <strain evidence="4">DNF</strain>
    </source>
</reference>
<evidence type="ECO:0000256" key="1">
    <source>
        <dbReference type="ARBA" id="ARBA00006499"/>
    </source>
</evidence>
<comment type="similarity">
    <text evidence="1">Belongs to the AB hydrolase superfamily. AB hydrolase 2 family.</text>
</comment>
<organism evidence="4 5">
    <name type="scientific">Nitrospira tepida</name>
    <dbReference type="NCBI Taxonomy" id="2973512"/>
    <lineage>
        <taxon>Bacteria</taxon>
        <taxon>Pseudomonadati</taxon>
        <taxon>Nitrospirota</taxon>
        <taxon>Nitrospiria</taxon>
        <taxon>Nitrospirales</taxon>
        <taxon>Nitrospiraceae</taxon>
        <taxon>Nitrospira</taxon>
    </lineage>
</organism>
<accession>A0AA86N3W1</accession>
<proteinExistence type="inferred from homology"/>
<sequence>MLRKERLAGVTIRLTGGTDGKGGGDGPLVILLHGFGAPGDDLVSLAGAIDPPAGTRFLFPEGPLSLNFGFGDARAWWIIDMNKIAQDRAAGRFRDPRMEVPKGLAPAREQVLALLDEAERRLDVDPGWTVIGGFSQGAMLACDVVLRTRRPFAGLVMLSGTLLCRHEWEPLMPARRGLSVFQSHGTHDDLLAHRFAEELRDSLIDAGLSVEWTSFRGGHEIPEPVVRRAGSYLRKVLPKL</sequence>
<protein>
    <submittedName>
        <fullName evidence="4">Esterase</fullName>
    </submittedName>
</protein>
<dbReference type="PANTHER" id="PTHR10655">
    <property type="entry name" value="LYSOPHOSPHOLIPASE-RELATED"/>
    <property type="match status" value="1"/>
</dbReference>
<dbReference type="RefSeq" id="WP_289271605.1">
    <property type="nucleotide sequence ID" value="NZ_OX365700.1"/>
</dbReference>
<dbReference type="PANTHER" id="PTHR10655:SF17">
    <property type="entry name" value="LYSOPHOSPHOLIPASE-LIKE PROTEIN 1"/>
    <property type="match status" value="1"/>
</dbReference>
<name>A0AA86N3W1_9BACT</name>
<dbReference type="GO" id="GO:0016787">
    <property type="term" value="F:hydrolase activity"/>
    <property type="evidence" value="ECO:0007669"/>
    <property type="project" value="UniProtKB-KW"/>
</dbReference>
<dbReference type="InterPro" id="IPR003140">
    <property type="entry name" value="PLipase/COase/thioEstase"/>
</dbReference>
<dbReference type="Gene3D" id="3.40.50.1820">
    <property type="entry name" value="alpha/beta hydrolase"/>
    <property type="match status" value="1"/>
</dbReference>
<evidence type="ECO:0000313" key="5">
    <source>
        <dbReference type="Proteomes" id="UP001179121"/>
    </source>
</evidence>
<dbReference type="SUPFAM" id="SSF53474">
    <property type="entry name" value="alpha/beta-Hydrolases"/>
    <property type="match status" value="1"/>
</dbReference>
<dbReference type="InterPro" id="IPR029058">
    <property type="entry name" value="AB_hydrolase_fold"/>
</dbReference>